<dbReference type="EMBL" id="JBJXBP010000008">
    <property type="protein sequence ID" value="KAL3813995.1"/>
    <property type="molecule type" value="Genomic_DNA"/>
</dbReference>
<keyword evidence="3" id="KW-1185">Reference proteome</keyword>
<dbReference type="Pfam" id="PF00085">
    <property type="entry name" value="Thioredoxin"/>
    <property type="match status" value="1"/>
</dbReference>
<evidence type="ECO:0000259" key="1">
    <source>
        <dbReference type="Pfam" id="PF00085"/>
    </source>
</evidence>
<protein>
    <recommendedName>
        <fullName evidence="1">Thioredoxin domain-containing protein</fullName>
    </recommendedName>
</protein>
<dbReference type="InterPro" id="IPR036249">
    <property type="entry name" value="Thioredoxin-like_sf"/>
</dbReference>
<dbReference type="AlphaFoldDB" id="A0ABD3RLZ8"/>
<feature type="domain" description="Thioredoxin" evidence="1">
    <location>
        <begin position="35"/>
        <end position="98"/>
    </location>
</feature>
<dbReference type="InterPro" id="IPR013766">
    <property type="entry name" value="Thioredoxin_domain"/>
</dbReference>
<evidence type="ECO:0000313" key="3">
    <source>
        <dbReference type="Proteomes" id="UP001634393"/>
    </source>
</evidence>
<dbReference type="Proteomes" id="UP001634393">
    <property type="component" value="Unassembled WGS sequence"/>
</dbReference>
<dbReference type="PANTHER" id="PTHR47578:SF1">
    <property type="entry name" value="THIOREDOXIN-LIKE PROTEIN CDSP32, CHLOROPLASTIC"/>
    <property type="match status" value="1"/>
</dbReference>
<gene>
    <name evidence="2" type="ORF">ACJIZ3_015263</name>
</gene>
<evidence type="ECO:0000313" key="2">
    <source>
        <dbReference type="EMBL" id="KAL3813995.1"/>
    </source>
</evidence>
<dbReference type="PANTHER" id="PTHR47578">
    <property type="entry name" value="THIOREDOXIN-LIKE PROTEIN CDSP32, CHLOROPLASTIC"/>
    <property type="match status" value="1"/>
</dbReference>
<proteinExistence type="predicted"/>
<sequence>MEEYYEVLQFSNEKLVISHFSSIHSMYNAKILKLMKKKYKESNDQVKFLLVMSNESEKTIQLCRKEQIEKYPYFVFYKNGEKVHEEAGFRPEKLEANILYYGNNHFSHIVQLQCVGHLEKLIRDCNPCVKIYPSVLKLSSQMVGKVVFGKIFCDESDCFMQILRDFDVVEGRYVGSTPSRLFVKILKFLERKSKSDWHVEVRKS</sequence>
<dbReference type="Gene3D" id="3.40.30.10">
    <property type="entry name" value="Glutaredoxin"/>
    <property type="match status" value="1"/>
</dbReference>
<comment type="caution">
    <text evidence="2">The sequence shown here is derived from an EMBL/GenBank/DDBJ whole genome shotgun (WGS) entry which is preliminary data.</text>
</comment>
<accession>A0ABD3RLZ8</accession>
<dbReference type="SUPFAM" id="SSF52833">
    <property type="entry name" value="Thioredoxin-like"/>
    <property type="match status" value="2"/>
</dbReference>
<organism evidence="2 3">
    <name type="scientific">Penstemon smallii</name>
    <dbReference type="NCBI Taxonomy" id="265156"/>
    <lineage>
        <taxon>Eukaryota</taxon>
        <taxon>Viridiplantae</taxon>
        <taxon>Streptophyta</taxon>
        <taxon>Embryophyta</taxon>
        <taxon>Tracheophyta</taxon>
        <taxon>Spermatophyta</taxon>
        <taxon>Magnoliopsida</taxon>
        <taxon>eudicotyledons</taxon>
        <taxon>Gunneridae</taxon>
        <taxon>Pentapetalae</taxon>
        <taxon>asterids</taxon>
        <taxon>lamiids</taxon>
        <taxon>Lamiales</taxon>
        <taxon>Plantaginaceae</taxon>
        <taxon>Cheloneae</taxon>
        <taxon>Penstemon</taxon>
    </lineage>
</organism>
<name>A0ABD3RLZ8_9LAMI</name>
<reference evidence="2 3" key="1">
    <citation type="submission" date="2024-12" db="EMBL/GenBank/DDBJ databases">
        <title>The unique morphological basis and parallel evolutionary history of personate flowers in Penstemon.</title>
        <authorList>
            <person name="Depatie T.H."/>
            <person name="Wessinger C.A."/>
        </authorList>
    </citation>
    <scope>NUCLEOTIDE SEQUENCE [LARGE SCALE GENOMIC DNA]</scope>
    <source>
        <strain evidence="2">WTNN_2</strain>
        <tissue evidence="2">Leaf</tissue>
    </source>
</reference>
<dbReference type="InterPro" id="IPR044192">
    <property type="entry name" value="CDSP32"/>
</dbReference>